<keyword evidence="11" id="KW-0282">Flagellum</keyword>
<dbReference type="Pfam" id="PF01311">
    <property type="entry name" value="Bac_export_1"/>
    <property type="match status" value="1"/>
</dbReference>
<dbReference type="RefSeq" id="WP_047215629.1">
    <property type="nucleotide sequence ID" value="NZ_CP011568.3"/>
</dbReference>
<dbReference type="GO" id="GO:0044780">
    <property type="term" value="P:bacterial-type flagellum assembly"/>
    <property type="evidence" value="ECO:0007669"/>
    <property type="project" value="UniProtKB-UniRule"/>
</dbReference>
<evidence type="ECO:0000313" key="12">
    <source>
        <dbReference type="Proteomes" id="UP000036700"/>
    </source>
</evidence>
<keyword evidence="12" id="KW-1185">Reference proteome</keyword>
<comment type="similarity">
    <text evidence="2 10">Belongs to the FliR/MopE/SpaR family.</text>
</comment>
<keyword evidence="8 10" id="KW-0975">Bacterial flagellum</keyword>
<evidence type="ECO:0000256" key="2">
    <source>
        <dbReference type="ARBA" id="ARBA00009772"/>
    </source>
</evidence>
<proteinExistence type="inferred from homology"/>
<dbReference type="AlphaFoldDB" id="A0A0G3ERX2"/>
<evidence type="ECO:0000256" key="10">
    <source>
        <dbReference type="RuleBase" id="RU362071"/>
    </source>
</evidence>
<feature type="transmembrane region" description="Helical" evidence="10">
    <location>
        <begin position="7"/>
        <end position="28"/>
    </location>
</feature>
<dbReference type="GO" id="GO:0005886">
    <property type="term" value="C:plasma membrane"/>
    <property type="evidence" value="ECO:0007669"/>
    <property type="project" value="UniProtKB-SubCell"/>
</dbReference>
<evidence type="ECO:0000256" key="8">
    <source>
        <dbReference type="ARBA" id="ARBA00023143"/>
    </source>
</evidence>
<evidence type="ECO:0000256" key="3">
    <source>
        <dbReference type="ARBA" id="ARBA00021717"/>
    </source>
</evidence>
<feature type="transmembrane region" description="Helical" evidence="10">
    <location>
        <begin position="70"/>
        <end position="93"/>
    </location>
</feature>
<dbReference type="EMBL" id="CP011568">
    <property type="protein sequence ID" value="AKJ69720.1"/>
    <property type="molecule type" value="Genomic_DNA"/>
</dbReference>
<feature type="transmembrane region" description="Helical" evidence="10">
    <location>
        <begin position="40"/>
        <end position="58"/>
    </location>
</feature>
<keyword evidence="6 10" id="KW-1133">Transmembrane helix</keyword>
<dbReference type="PANTHER" id="PTHR30065">
    <property type="entry name" value="FLAGELLAR BIOSYNTHETIC PROTEIN FLIR"/>
    <property type="match status" value="1"/>
</dbReference>
<dbReference type="GO" id="GO:0009425">
    <property type="term" value="C:bacterial-type flagellum basal body"/>
    <property type="evidence" value="ECO:0007669"/>
    <property type="project" value="UniProtKB-SubCell"/>
</dbReference>
<keyword evidence="7 10" id="KW-0472">Membrane</keyword>
<evidence type="ECO:0000256" key="9">
    <source>
        <dbReference type="NCBIfam" id="TIGR01400"/>
    </source>
</evidence>
<evidence type="ECO:0000313" key="11">
    <source>
        <dbReference type="EMBL" id="AKJ69720.1"/>
    </source>
</evidence>
<dbReference type="InterPro" id="IPR002010">
    <property type="entry name" value="T3SS_IM_R"/>
</dbReference>
<evidence type="ECO:0000256" key="5">
    <source>
        <dbReference type="ARBA" id="ARBA00022692"/>
    </source>
</evidence>
<dbReference type="Proteomes" id="UP000036700">
    <property type="component" value="Chromosome"/>
</dbReference>
<keyword evidence="5 10" id="KW-0812">Transmembrane</keyword>
<dbReference type="OrthoDB" id="9797790at2"/>
<dbReference type="GO" id="GO:0006605">
    <property type="term" value="P:protein targeting"/>
    <property type="evidence" value="ECO:0007669"/>
    <property type="project" value="UniProtKB-UniRule"/>
</dbReference>
<dbReference type="PRINTS" id="PR00953">
    <property type="entry name" value="TYPE3IMRPROT"/>
</dbReference>
<comment type="function">
    <text evidence="1 10">Role in flagellar biosynthesis.</text>
</comment>
<dbReference type="KEGG" id="ptx:ABW99_17415"/>
<dbReference type="NCBIfam" id="TIGR01400">
    <property type="entry name" value="fliR"/>
    <property type="match status" value="1"/>
</dbReference>
<gene>
    <name evidence="11" type="ORF">ABW99_17415</name>
</gene>
<dbReference type="PANTHER" id="PTHR30065:SF8">
    <property type="entry name" value="FLAGELLAR BIOSYNTHETIC PROTEIN FLIR"/>
    <property type="match status" value="1"/>
</dbReference>
<name>A0A0G3ERX2_9BURK</name>
<feature type="transmembrane region" description="Helical" evidence="10">
    <location>
        <begin position="214"/>
        <end position="234"/>
    </location>
</feature>
<evidence type="ECO:0000256" key="1">
    <source>
        <dbReference type="ARBA" id="ARBA00002578"/>
    </source>
</evidence>
<keyword evidence="11" id="KW-0966">Cell projection</keyword>
<feature type="transmembrane region" description="Helical" evidence="10">
    <location>
        <begin position="129"/>
        <end position="151"/>
    </location>
</feature>
<sequence>MITFSEAQLSAVVVSFLWPFVRILGLMSTAPPFNESNIPTLVKVGLAAVIALIVAPTLPALPALTPFSLAGLWILGQQVLIGVALGFVMQVIFAAAQTAADYVGLQMGLSFAVLINPGSDGSTDVLSKLFNMIAILAFLAFNGHLTMLAALVDSFQLLPIGGAPLAAAGWHLLALKGADIFMIGLLLALPLIAALLLANLALGILNRAAPQLNIFAVGFPLTLLTGLLVLELLMPRFAPMFQHMFTTGIDLMNQISAALKGP</sequence>
<dbReference type="STRING" id="445709.ABW99_17415"/>
<dbReference type="PATRIC" id="fig|445709.3.peg.3677"/>
<evidence type="ECO:0000256" key="6">
    <source>
        <dbReference type="ARBA" id="ARBA00022989"/>
    </source>
</evidence>
<comment type="subcellular location">
    <subcellularLocation>
        <location evidence="10">Cell membrane</location>
        <topology evidence="10">Multi-pass membrane protein</topology>
    </subcellularLocation>
    <subcellularLocation>
        <location evidence="10">Bacterial flagellum basal body</location>
    </subcellularLocation>
</comment>
<organism evidence="11 12">
    <name type="scientific">Pandoraea thiooxydans</name>
    <dbReference type="NCBI Taxonomy" id="445709"/>
    <lineage>
        <taxon>Bacteria</taxon>
        <taxon>Pseudomonadati</taxon>
        <taxon>Pseudomonadota</taxon>
        <taxon>Betaproteobacteria</taxon>
        <taxon>Burkholderiales</taxon>
        <taxon>Burkholderiaceae</taxon>
        <taxon>Pandoraea</taxon>
    </lineage>
</organism>
<dbReference type="InterPro" id="IPR006303">
    <property type="entry name" value="FliR"/>
</dbReference>
<protein>
    <recommendedName>
        <fullName evidence="3 9">Flagellar biosynthetic protein FliR</fullName>
    </recommendedName>
</protein>
<accession>A0A0G3ERX2</accession>
<keyword evidence="11" id="KW-0969">Cilium</keyword>
<feature type="transmembrane region" description="Helical" evidence="10">
    <location>
        <begin position="180"/>
        <end position="202"/>
    </location>
</feature>
<evidence type="ECO:0000256" key="7">
    <source>
        <dbReference type="ARBA" id="ARBA00023136"/>
    </source>
</evidence>
<reference evidence="12" key="1">
    <citation type="submission" date="2015-06" db="EMBL/GenBank/DDBJ databases">
        <authorList>
            <person name="Lim Y.L."/>
            <person name="Ee R."/>
            <person name="Yong D."/>
            <person name="How K.Y."/>
            <person name="Yin W.F."/>
            <person name="Chan K.G."/>
        </authorList>
    </citation>
    <scope>NUCLEOTIDE SEQUENCE [LARGE SCALE GENOMIC DNA]</scope>
    <source>
        <strain evidence="12">DSM 25325</strain>
    </source>
</reference>
<evidence type="ECO:0000256" key="4">
    <source>
        <dbReference type="ARBA" id="ARBA00022475"/>
    </source>
</evidence>
<keyword evidence="4 10" id="KW-1003">Cell membrane</keyword>